<feature type="transmembrane region" description="Helical" evidence="9">
    <location>
        <begin position="12"/>
        <end position="37"/>
    </location>
</feature>
<evidence type="ECO:0000313" key="11">
    <source>
        <dbReference type="EMBL" id="HIW79417.1"/>
    </source>
</evidence>
<dbReference type="PANTHER" id="PTHR35011:SF2">
    <property type="entry name" value="2,3-DIKETO-L-GULONATE TRAP TRANSPORTER SMALL PERMEASE PROTEIN YIAM"/>
    <property type="match status" value="1"/>
</dbReference>
<reference evidence="11" key="2">
    <citation type="submission" date="2021-04" db="EMBL/GenBank/DDBJ databases">
        <authorList>
            <person name="Gilroy R."/>
        </authorList>
    </citation>
    <scope>NUCLEOTIDE SEQUENCE</scope>
    <source>
        <strain evidence="11">ChiSxjej5B17-1746</strain>
    </source>
</reference>
<evidence type="ECO:0000256" key="5">
    <source>
        <dbReference type="ARBA" id="ARBA00022692"/>
    </source>
</evidence>
<accession>A0A9D1R3G8</accession>
<keyword evidence="4" id="KW-0997">Cell inner membrane</keyword>
<keyword evidence="6 9" id="KW-1133">Transmembrane helix</keyword>
<evidence type="ECO:0000256" key="3">
    <source>
        <dbReference type="ARBA" id="ARBA00022475"/>
    </source>
</evidence>
<evidence type="ECO:0000256" key="9">
    <source>
        <dbReference type="SAM" id="Phobius"/>
    </source>
</evidence>
<evidence type="ECO:0000313" key="12">
    <source>
        <dbReference type="Proteomes" id="UP000824264"/>
    </source>
</evidence>
<keyword evidence="5 9" id="KW-0812">Transmembrane</keyword>
<proteinExistence type="inferred from homology"/>
<comment type="subcellular location">
    <subcellularLocation>
        <location evidence="1">Cell inner membrane</location>
        <topology evidence="1">Multi-pass membrane protein</topology>
    </subcellularLocation>
</comment>
<dbReference type="GO" id="GO:0022857">
    <property type="term" value="F:transmembrane transporter activity"/>
    <property type="evidence" value="ECO:0007669"/>
    <property type="project" value="TreeGrafter"/>
</dbReference>
<dbReference type="AlphaFoldDB" id="A0A9D1R3G8"/>
<dbReference type="GO" id="GO:0015740">
    <property type="term" value="P:C4-dicarboxylate transport"/>
    <property type="evidence" value="ECO:0007669"/>
    <property type="project" value="TreeGrafter"/>
</dbReference>
<evidence type="ECO:0000256" key="4">
    <source>
        <dbReference type="ARBA" id="ARBA00022519"/>
    </source>
</evidence>
<name>A0A9D1R3G8_9BACT</name>
<dbReference type="Pfam" id="PF04290">
    <property type="entry name" value="DctQ"/>
    <property type="match status" value="1"/>
</dbReference>
<comment type="caution">
    <text evidence="11">The sequence shown here is derived from an EMBL/GenBank/DDBJ whole genome shotgun (WGS) entry which is preliminary data.</text>
</comment>
<protein>
    <submittedName>
        <fullName evidence="11">TRAP transporter small permease</fullName>
    </submittedName>
</protein>
<keyword evidence="2" id="KW-0813">Transport</keyword>
<evidence type="ECO:0000256" key="7">
    <source>
        <dbReference type="ARBA" id="ARBA00023136"/>
    </source>
</evidence>
<dbReference type="Proteomes" id="UP000824264">
    <property type="component" value="Unassembled WGS sequence"/>
</dbReference>
<evidence type="ECO:0000256" key="2">
    <source>
        <dbReference type="ARBA" id="ARBA00022448"/>
    </source>
</evidence>
<sequence>MREPLACIWRNLEEYVCCALLAVIMTLLMMQVCYRYFGGRSIAWSEEVSRFLFLYLVYFAASLAASKNLHIRVTAQLKLLPKAGQTFLLLVTDLVWLVFCGIVVQVGTDFIISMSKRPMVSGALMFDMRYVYMAVPLAFALQAVRLIERWWRIFTKRDALAVPSEEVF</sequence>
<feature type="transmembrane region" description="Helical" evidence="9">
    <location>
        <begin position="87"/>
        <end position="108"/>
    </location>
</feature>
<feature type="transmembrane region" description="Helical" evidence="9">
    <location>
        <begin position="128"/>
        <end position="147"/>
    </location>
</feature>
<dbReference type="InterPro" id="IPR007387">
    <property type="entry name" value="TRAP_DctQ"/>
</dbReference>
<reference evidence="11" key="1">
    <citation type="journal article" date="2021" name="PeerJ">
        <title>Extensive microbial diversity within the chicken gut microbiome revealed by metagenomics and culture.</title>
        <authorList>
            <person name="Gilroy R."/>
            <person name="Ravi A."/>
            <person name="Getino M."/>
            <person name="Pursley I."/>
            <person name="Horton D.L."/>
            <person name="Alikhan N.F."/>
            <person name="Baker D."/>
            <person name="Gharbi K."/>
            <person name="Hall N."/>
            <person name="Watson M."/>
            <person name="Adriaenssens E.M."/>
            <person name="Foster-Nyarko E."/>
            <person name="Jarju S."/>
            <person name="Secka A."/>
            <person name="Antonio M."/>
            <person name="Oren A."/>
            <person name="Chaudhuri R.R."/>
            <person name="La Ragione R."/>
            <person name="Hildebrand F."/>
            <person name="Pallen M.J."/>
        </authorList>
    </citation>
    <scope>NUCLEOTIDE SEQUENCE</scope>
    <source>
        <strain evidence="11">ChiSxjej5B17-1746</strain>
    </source>
</reference>
<gene>
    <name evidence="11" type="ORF">H9874_09795</name>
</gene>
<dbReference type="GO" id="GO:0005886">
    <property type="term" value="C:plasma membrane"/>
    <property type="evidence" value="ECO:0007669"/>
    <property type="project" value="UniProtKB-SubCell"/>
</dbReference>
<evidence type="ECO:0000256" key="6">
    <source>
        <dbReference type="ARBA" id="ARBA00022989"/>
    </source>
</evidence>
<evidence type="ECO:0000256" key="8">
    <source>
        <dbReference type="ARBA" id="ARBA00038436"/>
    </source>
</evidence>
<keyword evidence="3" id="KW-1003">Cell membrane</keyword>
<dbReference type="EMBL" id="DXGI01000367">
    <property type="protein sequence ID" value="HIW79417.1"/>
    <property type="molecule type" value="Genomic_DNA"/>
</dbReference>
<comment type="similarity">
    <text evidence="8">Belongs to the TRAP transporter small permease family.</text>
</comment>
<dbReference type="PANTHER" id="PTHR35011">
    <property type="entry name" value="2,3-DIKETO-L-GULONATE TRAP TRANSPORTER SMALL PERMEASE PROTEIN YIAM"/>
    <property type="match status" value="1"/>
</dbReference>
<organism evidence="11 12">
    <name type="scientific">Candidatus Bilophila faecipullorum</name>
    <dbReference type="NCBI Taxonomy" id="2838482"/>
    <lineage>
        <taxon>Bacteria</taxon>
        <taxon>Pseudomonadati</taxon>
        <taxon>Thermodesulfobacteriota</taxon>
        <taxon>Desulfovibrionia</taxon>
        <taxon>Desulfovibrionales</taxon>
        <taxon>Desulfovibrionaceae</taxon>
        <taxon>Bilophila</taxon>
    </lineage>
</organism>
<evidence type="ECO:0000256" key="1">
    <source>
        <dbReference type="ARBA" id="ARBA00004429"/>
    </source>
</evidence>
<feature type="transmembrane region" description="Helical" evidence="9">
    <location>
        <begin position="49"/>
        <end position="66"/>
    </location>
</feature>
<keyword evidence="7 9" id="KW-0472">Membrane</keyword>
<evidence type="ECO:0000259" key="10">
    <source>
        <dbReference type="Pfam" id="PF04290"/>
    </source>
</evidence>
<dbReference type="InterPro" id="IPR055348">
    <property type="entry name" value="DctQ"/>
</dbReference>
<feature type="domain" description="Tripartite ATP-independent periplasmic transporters DctQ component" evidence="10">
    <location>
        <begin position="24"/>
        <end position="155"/>
    </location>
</feature>